<comment type="caution">
    <text evidence="1">The sequence shown here is derived from an EMBL/GenBank/DDBJ whole genome shotgun (WGS) entry which is preliminary data.</text>
</comment>
<name>A0A0L6VR67_9BASI</name>
<accession>A0A0L6VR67</accession>
<reference evidence="1 2" key="1">
    <citation type="submission" date="2015-08" db="EMBL/GenBank/DDBJ databases">
        <title>Next Generation Sequencing and Analysis of the Genome of Puccinia sorghi L Schw, the Causal Agent of Maize Common Rust.</title>
        <authorList>
            <person name="Rochi L."/>
            <person name="Burguener G."/>
            <person name="Darino M."/>
            <person name="Turjanski A."/>
            <person name="Kreff E."/>
            <person name="Dieguez M.J."/>
            <person name="Sacco F."/>
        </authorList>
    </citation>
    <scope>NUCLEOTIDE SEQUENCE [LARGE SCALE GENOMIC DNA]</scope>
    <source>
        <strain evidence="1 2">RO10H11247</strain>
    </source>
</reference>
<sequence length="830" mass="95238">MSLCLVVILYSFYPNTRKKILLVLFIPFPLSLSKKAPLPFCPFLVPSYLSHQVKVSTEFPCETFILSSNHFISIISYVEEFCSMSCERCFLRVQMVQKMKVQTFFHCESLGWLWCGGLFSLEDGEKCVCVWGGDFHPTHHKLGIAHTKIWNLAASPSFGGLHCIHTHIQLTHKSFTSAVSMAFACKCFHIIFLNKLLDEVVLTCVDVRSSFYLLNKSYIYFSHPIFLQIIFKFQKTVKDHKENEVIHVQGLIFCLEMIITHIVYCHHFMTLILFFYVMIKLRITVKKIIHKPPFITTGSINPDNPNHRGLTKPTQISQAMKICWWRVDLSNTHSQPHTLELGRPTRNSGDQSSFFPPWKMSHSCCHSPPSLYSNLPRLLSVCYGDKADLQPSAQWSVQNHNMLYIIKLSSPLGYSSKHCDCIIAKGFLYLGRGFDMLSTLNQAEFQQIYERVIVSAQYITSLTEIACLQVSWKLPRCLRFHQLFFFCARFFFSTPNCFPPGVFGGGFAVCHGVCKLQTWRFQVQEPETASDPVTPAISLIINSTSKKPPSNMGYTHFFGCNNMFINELQRELIMRWCNGFSEIFCQYEMKGTGRNQMEDPFQNKRMAFILSTRPSELLGINRLNKRFSKESKLERLFHDSRLISFNYSKSEILNSLIHNLKIIMMFFRCEREKNHDFNHQPRLLHTMVNNLQKKEVFCDPETYLTRGRCGKKNHLKLNFSHSDNKHSPLTLCPHTHNFLSPLSSYAPIEFPHPQIPADFHSLQHRPSVHLTPQAPRCANSRPPGSSASLVCPRTALKSNPCLPNPPPMSNPPPLCPHLFSAALPPLLTEA</sequence>
<dbReference type="VEuPathDB" id="FungiDB:VP01_1172g3"/>
<keyword evidence="2" id="KW-1185">Reference proteome</keyword>
<organism evidence="1 2">
    <name type="scientific">Puccinia sorghi</name>
    <dbReference type="NCBI Taxonomy" id="27349"/>
    <lineage>
        <taxon>Eukaryota</taxon>
        <taxon>Fungi</taxon>
        <taxon>Dikarya</taxon>
        <taxon>Basidiomycota</taxon>
        <taxon>Pucciniomycotina</taxon>
        <taxon>Pucciniomycetes</taxon>
        <taxon>Pucciniales</taxon>
        <taxon>Pucciniaceae</taxon>
        <taxon>Puccinia</taxon>
    </lineage>
</organism>
<dbReference type="AlphaFoldDB" id="A0A0L6VR67"/>
<proteinExistence type="predicted"/>
<gene>
    <name evidence="1" type="ORF">VP01_1172g3</name>
</gene>
<evidence type="ECO:0000313" key="1">
    <source>
        <dbReference type="EMBL" id="KNZ63208.1"/>
    </source>
</evidence>
<dbReference type="EMBL" id="LAVV01001921">
    <property type="protein sequence ID" value="KNZ63208.1"/>
    <property type="molecule type" value="Genomic_DNA"/>
</dbReference>
<evidence type="ECO:0000313" key="2">
    <source>
        <dbReference type="Proteomes" id="UP000037035"/>
    </source>
</evidence>
<protein>
    <submittedName>
        <fullName evidence="1">Uncharacterized protein</fullName>
    </submittedName>
</protein>
<dbReference type="Proteomes" id="UP000037035">
    <property type="component" value="Unassembled WGS sequence"/>
</dbReference>